<evidence type="ECO:0000256" key="4">
    <source>
        <dbReference type="ARBA" id="ARBA00023273"/>
    </source>
</evidence>
<keyword evidence="8" id="KW-1185">Reference proteome</keyword>
<dbReference type="EMBL" id="CAMPGE010017475">
    <property type="protein sequence ID" value="CAI2375954.1"/>
    <property type="molecule type" value="Genomic_DNA"/>
</dbReference>
<evidence type="ECO:0000256" key="1">
    <source>
        <dbReference type="ARBA" id="ARBA00004430"/>
    </source>
</evidence>
<comment type="subcellular location">
    <subcellularLocation>
        <location evidence="1">Cytoplasm</location>
        <location evidence="1">Cytoskeleton</location>
        <location evidence="1">Cilium axoneme</location>
    </subcellularLocation>
</comment>
<feature type="domain" description="Ciliary microtubule inner protein 2A-C-like" evidence="6">
    <location>
        <begin position="94"/>
        <end position="126"/>
    </location>
</feature>
<sequence>MFNKKEYLPGYTGFVAKKNDIYGVTVGEASRQLNHESFKYTNFTADNEAQSGINRQKCVYSSKPVPADESLKVTLSNRSKEGKTWIGGHTQDLKPQHVPGYKGHVPGIHSENVFGRTYGHTTGKIIAREHNVGNEITNEDRFTTTTRQEFDNKNHRRLAQNGEALMKKDKEDFEEYFSTMGIDPVELARLPTEPRAIDELPTIGYCGSESLYRHNLMKKAGAPNYLDVSPLKAKLRSASNYDLQGTETYQKLSKGFQKAVDKNTDLSEKPVSIPVVGYTGHRPGNKAQNFHGKAFKECTMQSKWIEHMTK</sequence>
<protein>
    <recommendedName>
        <fullName evidence="6">Ciliary microtubule inner protein 2A-C-like domain-containing protein</fullName>
    </recommendedName>
</protein>
<evidence type="ECO:0000313" key="8">
    <source>
        <dbReference type="Proteomes" id="UP001295684"/>
    </source>
</evidence>
<evidence type="ECO:0000256" key="2">
    <source>
        <dbReference type="ARBA" id="ARBA00022490"/>
    </source>
</evidence>
<evidence type="ECO:0000256" key="3">
    <source>
        <dbReference type="ARBA" id="ARBA00023212"/>
    </source>
</evidence>
<comment type="similarity">
    <text evidence="5">Belongs to the CIMIP2 family.</text>
</comment>
<evidence type="ECO:0000259" key="6">
    <source>
        <dbReference type="Pfam" id="PF10629"/>
    </source>
</evidence>
<keyword evidence="3" id="KW-0206">Cytoskeleton</keyword>
<dbReference type="AlphaFoldDB" id="A0AAD1XNU2"/>
<dbReference type="Proteomes" id="UP001295684">
    <property type="component" value="Unassembled WGS sequence"/>
</dbReference>
<comment type="caution">
    <text evidence="7">The sequence shown here is derived from an EMBL/GenBank/DDBJ whole genome shotgun (WGS) entry which is preliminary data.</text>
</comment>
<reference evidence="7" key="1">
    <citation type="submission" date="2023-07" db="EMBL/GenBank/DDBJ databases">
        <authorList>
            <consortium name="AG Swart"/>
            <person name="Singh M."/>
            <person name="Singh A."/>
            <person name="Seah K."/>
            <person name="Emmerich C."/>
        </authorList>
    </citation>
    <scope>NUCLEOTIDE SEQUENCE</scope>
    <source>
        <strain evidence="7">DP1</strain>
    </source>
</reference>
<organism evidence="7 8">
    <name type="scientific">Euplotes crassus</name>
    <dbReference type="NCBI Taxonomy" id="5936"/>
    <lineage>
        <taxon>Eukaryota</taxon>
        <taxon>Sar</taxon>
        <taxon>Alveolata</taxon>
        <taxon>Ciliophora</taxon>
        <taxon>Intramacronucleata</taxon>
        <taxon>Spirotrichea</taxon>
        <taxon>Hypotrichia</taxon>
        <taxon>Euplotida</taxon>
        <taxon>Euplotidae</taxon>
        <taxon>Moneuplotes</taxon>
    </lineage>
</organism>
<dbReference type="InterPro" id="IPR018902">
    <property type="entry name" value="CMI2A-C-like_dom"/>
</dbReference>
<evidence type="ECO:0000256" key="5">
    <source>
        <dbReference type="ARBA" id="ARBA00035661"/>
    </source>
</evidence>
<name>A0AAD1XNU2_EUPCR</name>
<proteinExistence type="inferred from homology"/>
<accession>A0AAD1XNU2</accession>
<keyword evidence="2" id="KW-0963">Cytoplasm</keyword>
<keyword evidence="4" id="KW-0966">Cell projection</keyword>
<dbReference type="GO" id="GO:0005930">
    <property type="term" value="C:axoneme"/>
    <property type="evidence" value="ECO:0007669"/>
    <property type="project" value="UniProtKB-SubCell"/>
</dbReference>
<evidence type="ECO:0000313" key="7">
    <source>
        <dbReference type="EMBL" id="CAI2375954.1"/>
    </source>
</evidence>
<gene>
    <name evidence="7" type="ORF">ECRASSUSDP1_LOCUS17322</name>
</gene>
<dbReference type="Pfam" id="PF10629">
    <property type="entry name" value="CMI2B-like"/>
    <property type="match status" value="1"/>
</dbReference>